<name>A0A2M8J1B9_9RHOB</name>
<keyword evidence="10" id="KW-1185">Reference proteome</keyword>
<evidence type="ECO:0000256" key="5">
    <source>
        <dbReference type="ARBA" id="ARBA00013198"/>
    </source>
</evidence>
<dbReference type="GO" id="GO:0005975">
    <property type="term" value="P:carbohydrate metabolic process"/>
    <property type="evidence" value="ECO:0007669"/>
    <property type="project" value="UniProtKB-UniRule"/>
</dbReference>
<keyword evidence="7" id="KW-0378">Hydrolase</keyword>
<dbReference type="InterPro" id="IPR006148">
    <property type="entry name" value="Glc/Gal-6P_isomerase"/>
</dbReference>
<dbReference type="InterPro" id="IPR037171">
    <property type="entry name" value="NagB/RpiA_transferase-like"/>
</dbReference>
<comment type="caution">
    <text evidence="9">The sequence shown here is derived from an EMBL/GenBank/DDBJ whole genome shotgun (WGS) entry which is preliminary data.</text>
</comment>
<dbReference type="GO" id="GO:0006098">
    <property type="term" value="P:pentose-phosphate shunt"/>
    <property type="evidence" value="ECO:0007669"/>
    <property type="project" value="UniProtKB-UniPathway"/>
</dbReference>
<dbReference type="NCBIfam" id="TIGR01198">
    <property type="entry name" value="pgl"/>
    <property type="match status" value="1"/>
</dbReference>
<dbReference type="CDD" id="cd01400">
    <property type="entry name" value="6PGL"/>
    <property type="match status" value="1"/>
</dbReference>
<evidence type="ECO:0000256" key="4">
    <source>
        <dbReference type="ARBA" id="ARBA00010662"/>
    </source>
</evidence>
<dbReference type="RefSeq" id="WP_100162609.1">
    <property type="nucleotide sequence ID" value="NZ_PGTB01000037.1"/>
</dbReference>
<dbReference type="PANTHER" id="PTHR11054">
    <property type="entry name" value="6-PHOSPHOGLUCONOLACTONASE"/>
    <property type="match status" value="1"/>
</dbReference>
<evidence type="ECO:0000313" key="9">
    <source>
        <dbReference type="EMBL" id="PJE36583.1"/>
    </source>
</evidence>
<dbReference type="OrthoDB" id="9810967at2"/>
<accession>A0A2M8J1B9</accession>
<evidence type="ECO:0000256" key="3">
    <source>
        <dbReference type="ARBA" id="ARBA00004961"/>
    </source>
</evidence>
<dbReference type="GO" id="GO:0017057">
    <property type="term" value="F:6-phosphogluconolactonase activity"/>
    <property type="evidence" value="ECO:0007669"/>
    <property type="project" value="UniProtKB-UniRule"/>
</dbReference>
<dbReference type="InterPro" id="IPR005900">
    <property type="entry name" value="6-phosphogluconolactonase_DevB"/>
</dbReference>
<reference evidence="9 10" key="1">
    <citation type="journal article" date="2018" name="Int. J. Syst. Evol. Microbiol.">
        <title>Pseudooceanicola lipolyticus sp. nov., a marine alphaproteobacterium, reclassification of Oceanicola flagellatus as Pseudooceanicola flagellatus comb. nov. and emended description of the genus Pseudooceanicola.</title>
        <authorList>
            <person name="Huang M.-M."/>
            <person name="Guo L.-L."/>
            <person name="Wu Y.-H."/>
            <person name="Lai Q.-L."/>
            <person name="Shao Z.-Z."/>
            <person name="Wang C.-S."/>
            <person name="Wu M."/>
            <person name="Xu X.-W."/>
        </authorList>
    </citation>
    <scope>NUCLEOTIDE SEQUENCE [LARGE SCALE GENOMIC DNA]</scope>
    <source>
        <strain evidence="9 10">157</strain>
    </source>
</reference>
<organism evidence="9 10">
    <name type="scientific">Pseudooceanicola lipolyticus</name>
    <dbReference type="NCBI Taxonomy" id="2029104"/>
    <lineage>
        <taxon>Bacteria</taxon>
        <taxon>Pseudomonadati</taxon>
        <taxon>Pseudomonadota</taxon>
        <taxon>Alphaproteobacteria</taxon>
        <taxon>Rhodobacterales</taxon>
        <taxon>Paracoccaceae</taxon>
        <taxon>Pseudooceanicola</taxon>
    </lineage>
</organism>
<dbReference type="Proteomes" id="UP000231553">
    <property type="component" value="Unassembled WGS sequence"/>
</dbReference>
<dbReference type="Pfam" id="PF01182">
    <property type="entry name" value="Glucosamine_iso"/>
    <property type="match status" value="1"/>
</dbReference>
<comment type="catalytic activity">
    <reaction evidence="1 7">
        <text>6-phospho-D-glucono-1,5-lactone + H2O = 6-phospho-D-gluconate + H(+)</text>
        <dbReference type="Rhea" id="RHEA:12556"/>
        <dbReference type="ChEBI" id="CHEBI:15377"/>
        <dbReference type="ChEBI" id="CHEBI:15378"/>
        <dbReference type="ChEBI" id="CHEBI:57955"/>
        <dbReference type="ChEBI" id="CHEBI:58759"/>
        <dbReference type="EC" id="3.1.1.31"/>
    </reaction>
</comment>
<evidence type="ECO:0000259" key="8">
    <source>
        <dbReference type="Pfam" id="PF01182"/>
    </source>
</evidence>
<comment type="similarity">
    <text evidence="4 7">Belongs to the glucosamine/galactosamine-6-phosphate isomerase family. 6-phosphogluconolactonase subfamily.</text>
</comment>
<dbReference type="AlphaFoldDB" id="A0A2M8J1B9"/>
<dbReference type="UniPathway" id="UPA00115">
    <property type="reaction ID" value="UER00409"/>
</dbReference>
<protein>
    <recommendedName>
        <fullName evidence="6 7">6-phosphogluconolactonase</fullName>
        <shortName evidence="7">6PGL</shortName>
        <ecNumber evidence="5 7">3.1.1.31</ecNumber>
    </recommendedName>
</protein>
<dbReference type="InterPro" id="IPR039104">
    <property type="entry name" value="6PGL"/>
</dbReference>
<evidence type="ECO:0000313" key="10">
    <source>
        <dbReference type="Proteomes" id="UP000231553"/>
    </source>
</evidence>
<evidence type="ECO:0000256" key="7">
    <source>
        <dbReference type="RuleBase" id="RU365095"/>
    </source>
</evidence>
<comment type="pathway">
    <text evidence="3 7">Carbohydrate degradation; pentose phosphate pathway; D-ribulose 5-phosphate from D-glucose 6-phosphate (oxidative stage): step 2/3.</text>
</comment>
<proteinExistence type="inferred from homology"/>
<dbReference type="PANTHER" id="PTHR11054:SF0">
    <property type="entry name" value="6-PHOSPHOGLUCONOLACTONASE"/>
    <property type="match status" value="1"/>
</dbReference>
<dbReference type="EC" id="3.1.1.31" evidence="5 7"/>
<evidence type="ECO:0000256" key="1">
    <source>
        <dbReference type="ARBA" id="ARBA00000832"/>
    </source>
</evidence>
<dbReference type="Gene3D" id="3.40.50.1360">
    <property type="match status" value="1"/>
</dbReference>
<dbReference type="EMBL" id="PGTB01000037">
    <property type="protein sequence ID" value="PJE36583.1"/>
    <property type="molecule type" value="Genomic_DNA"/>
</dbReference>
<sequence length="223" mass="23770">MKLIEYADRDMLAIDLANMLAGELESCLFNHDHATLAVPGGSSPGPVFDALSGVGLDWGRVHVLPTDERWVPESHERSNARLIRQRLLTDKAAGGVLVPLYRDGLEPEAALEQIGAALAPNLPLSILLLGMGPDMHTASLFPGAPGLAEALAGKGGPVALLRPESQPDVRVSLTAPVLDGALSKHLLIFGQDKREALERARSLPPEEAPIQAVLSEMTVHWAE</sequence>
<gene>
    <name evidence="7 9" type="primary">pgl</name>
    <name evidence="9" type="ORF">CVM52_11335</name>
</gene>
<evidence type="ECO:0000256" key="6">
    <source>
        <dbReference type="ARBA" id="ARBA00020337"/>
    </source>
</evidence>
<comment type="function">
    <text evidence="2 7">Hydrolysis of 6-phosphogluconolactone to 6-phosphogluconate.</text>
</comment>
<evidence type="ECO:0000256" key="2">
    <source>
        <dbReference type="ARBA" id="ARBA00002681"/>
    </source>
</evidence>
<feature type="domain" description="Glucosamine/galactosamine-6-phosphate isomerase" evidence="8">
    <location>
        <begin position="8"/>
        <end position="221"/>
    </location>
</feature>
<dbReference type="SUPFAM" id="SSF100950">
    <property type="entry name" value="NagB/RpiA/CoA transferase-like"/>
    <property type="match status" value="1"/>
</dbReference>